<keyword evidence="5" id="KW-1015">Disulfide bond</keyword>
<dbReference type="InterPro" id="IPR017853">
    <property type="entry name" value="GH"/>
</dbReference>
<comment type="similarity">
    <text evidence="6">Belongs to the glycosyl hydrolase 18 family. Xylanase inhibitor subfamily.</text>
</comment>
<dbReference type="SUPFAM" id="SSF51445">
    <property type="entry name" value="(Trans)glycosidases"/>
    <property type="match status" value="1"/>
</dbReference>
<name>A0A6G1C7H0_9ORYZ</name>
<dbReference type="InterPro" id="IPR050542">
    <property type="entry name" value="Glycosyl_Hydrlase18_Chitinase"/>
</dbReference>
<keyword evidence="3" id="KW-0732">Signal</keyword>
<evidence type="ECO:0000256" key="3">
    <source>
        <dbReference type="ARBA" id="ARBA00022729"/>
    </source>
</evidence>
<dbReference type="PANTHER" id="PTHR45708:SF4">
    <property type="entry name" value="XYLANASE INHIBITOR PROTEIN 1"/>
    <property type="match status" value="1"/>
</dbReference>
<evidence type="ECO:0000256" key="5">
    <source>
        <dbReference type="ARBA" id="ARBA00023157"/>
    </source>
</evidence>
<keyword evidence="4" id="KW-0611">Plant defense</keyword>
<reference evidence="9 10" key="1">
    <citation type="submission" date="2019-11" db="EMBL/GenBank/DDBJ databases">
        <title>Whole genome sequence of Oryza granulata.</title>
        <authorList>
            <person name="Li W."/>
        </authorList>
    </citation>
    <scope>NUCLEOTIDE SEQUENCE [LARGE SCALE GENOMIC DNA]</scope>
    <source>
        <strain evidence="10">cv. Menghai</strain>
        <tissue evidence="9">Leaf</tissue>
    </source>
</reference>
<keyword evidence="2" id="KW-0964">Secreted</keyword>
<dbReference type="GO" id="GO:0005975">
    <property type="term" value="P:carbohydrate metabolic process"/>
    <property type="evidence" value="ECO:0007669"/>
    <property type="project" value="InterPro"/>
</dbReference>
<keyword evidence="7" id="KW-1133">Transmembrane helix</keyword>
<dbReference type="Pfam" id="PF00704">
    <property type="entry name" value="Glyco_hydro_18"/>
    <property type="match status" value="1"/>
</dbReference>
<evidence type="ECO:0000256" key="1">
    <source>
        <dbReference type="ARBA" id="ARBA00004613"/>
    </source>
</evidence>
<evidence type="ECO:0000259" key="8">
    <source>
        <dbReference type="PROSITE" id="PS51910"/>
    </source>
</evidence>
<dbReference type="PANTHER" id="PTHR45708">
    <property type="entry name" value="ENDOCHITINASE"/>
    <property type="match status" value="1"/>
</dbReference>
<proteinExistence type="inferred from homology"/>
<comment type="subcellular location">
    <subcellularLocation>
        <location evidence="1">Secreted</location>
    </subcellularLocation>
</comment>
<protein>
    <recommendedName>
        <fullName evidence="8">GH18 domain-containing protein</fullName>
    </recommendedName>
</protein>
<accession>A0A6G1C7H0</accession>
<dbReference type="PROSITE" id="PS51910">
    <property type="entry name" value="GH18_2"/>
    <property type="match status" value="1"/>
</dbReference>
<sequence>MSHEHTCMQPYACVYIYETTAAPNFFKPNTTHDQHTNTMATQRRRSSAAAVVLLSLLLFLQSAGAIPQGRRQNVAVFWGRNKDEGSLREACDTGYYNIVIISFYSVFGHGRYWGDLSGHDLGDVGKDIRHCQSRGVYMLLSIGGDGDQYSLPSSQSAADVADNLYHSVLGGRRPGVFHPFGDDTIVNGVDFFIDHGPADHYDDLANRINDYNRNIHDPIGIMLTATTRCFYPDPRMKKALDTKLFRRIHVRFYDDPRCSYNHAGLAGVMAQWNKWSARYPDGQIFLGLAAANVTGKNDMVGVGELHRKLLPAVQSTDTYGGVMLWNRYYDSKTHYGRYVKNWA</sequence>
<evidence type="ECO:0000256" key="2">
    <source>
        <dbReference type="ARBA" id="ARBA00022525"/>
    </source>
</evidence>
<dbReference type="OrthoDB" id="6020543at2759"/>
<dbReference type="GO" id="GO:0004857">
    <property type="term" value="F:enzyme inhibitor activity"/>
    <property type="evidence" value="ECO:0007669"/>
    <property type="project" value="UniProtKB-ARBA"/>
</dbReference>
<organism evidence="9 10">
    <name type="scientific">Oryza meyeriana var. granulata</name>
    <dbReference type="NCBI Taxonomy" id="110450"/>
    <lineage>
        <taxon>Eukaryota</taxon>
        <taxon>Viridiplantae</taxon>
        <taxon>Streptophyta</taxon>
        <taxon>Embryophyta</taxon>
        <taxon>Tracheophyta</taxon>
        <taxon>Spermatophyta</taxon>
        <taxon>Magnoliopsida</taxon>
        <taxon>Liliopsida</taxon>
        <taxon>Poales</taxon>
        <taxon>Poaceae</taxon>
        <taxon>BOP clade</taxon>
        <taxon>Oryzoideae</taxon>
        <taxon>Oryzeae</taxon>
        <taxon>Oryzinae</taxon>
        <taxon>Oryza</taxon>
        <taxon>Oryza meyeriana</taxon>
    </lineage>
</organism>
<dbReference type="EMBL" id="SPHZ02000010">
    <property type="protein sequence ID" value="KAF0896625.1"/>
    <property type="molecule type" value="Genomic_DNA"/>
</dbReference>
<evidence type="ECO:0000313" key="9">
    <source>
        <dbReference type="EMBL" id="KAF0896625.1"/>
    </source>
</evidence>
<dbReference type="GO" id="GO:0005576">
    <property type="term" value="C:extracellular region"/>
    <property type="evidence" value="ECO:0007669"/>
    <property type="project" value="UniProtKB-SubCell"/>
</dbReference>
<dbReference type="Gene3D" id="3.20.20.80">
    <property type="entry name" value="Glycosidases"/>
    <property type="match status" value="1"/>
</dbReference>
<keyword evidence="10" id="KW-1185">Reference proteome</keyword>
<dbReference type="InterPro" id="IPR001223">
    <property type="entry name" value="Glyco_hydro18_cat"/>
</dbReference>
<dbReference type="AlphaFoldDB" id="A0A6G1C7H0"/>
<dbReference type="FunFam" id="3.20.20.80:FF:000044">
    <property type="entry name" value="Chitinase III C10701-rice"/>
    <property type="match status" value="1"/>
</dbReference>
<dbReference type="CDD" id="cd02877">
    <property type="entry name" value="GH18_hevamine_XipI_class_III"/>
    <property type="match status" value="1"/>
</dbReference>
<evidence type="ECO:0000256" key="7">
    <source>
        <dbReference type="SAM" id="Phobius"/>
    </source>
</evidence>
<evidence type="ECO:0000256" key="4">
    <source>
        <dbReference type="ARBA" id="ARBA00022821"/>
    </source>
</evidence>
<feature type="transmembrane region" description="Helical" evidence="7">
    <location>
        <begin position="48"/>
        <end position="66"/>
    </location>
</feature>
<keyword evidence="7" id="KW-0812">Transmembrane</keyword>
<keyword evidence="7" id="KW-0472">Membrane</keyword>
<feature type="domain" description="GH18" evidence="8">
    <location>
        <begin position="72"/>
        <end position="343"/>
    </location>
</feature>
<comment type="caution">
    <text evidence="9">The sequence shown here is derived from an EMBL/GenBank/DDBJ whole genome shotgun (WGS) entry which is preliminary data.</text>
</comment>
<dbReference type="Proteomes" id="UP000479710">
    <property type="component" value="Unassembled WGS sequence"/>
</dbReference>
<evidence type="ECO:0000313" key="10">
    <source>
        <dbReference type="Proteomes" id="UP000479710"/>
    </source>
</evidence>
<dbReference type="GO" id="GO:0050832">
    <property type="term" value="P:defense response to fungus"/>
    <property type="evidence" value="ECO:0007669"/>
    <property type="project" value="UniProtKB-ARBA"/>
</dbReference>
<evidence type="ECO:0000256" key="6">
    <source>
        <dbReference type="ARBA" id="ARBA00061481"/>
    </source>
</evidence>
<gene>
    <name evidence="9" type="ORF">E2562_026740</name>
</gene>
<dbReference type="InterPro" id="IPR045321">
    <property type="entry name" value="Cts1-like"/>
</dbReference>
<dbReference type="GO" id="GO:0004568">
    <property type="term" value="F:chitinase activity"/>
    <property type="evidence" value="ECO:0007669"/>
    <property type="project" value="TreeGrafter"/>
</dbReference>